<dbReference type="AlphaFoldDB" id="A0AAE1RHW9"/>
<protein>
    <submittedName>
        <fullName evidence="1">Uncharacterized protein</fullName>
    </submittedName>
</protein>
<accession>A0AAE1RHW9</accession>
<gene>
    <name evidence="1" type="ORF">RND71_030616</name>
</gene>
<dbReference type="Proteomes" id="UP001291623">
    <property type="component" value="Unassembled WGS sequence"/>
</dbReference>
<organism evidence="1 2">
    <name type="scientific">Anisodus tanguticus</name>
    <dbReference type="NCBI Taxonomy" id="243964"/>
    <lineage>
        <taxon>Eukaryota</taxon>
        <taxon>Viridiplantae</taxon>
        <taxon>Streptophyta</taxon>
        <taxon>Embryophyta</taxon>
        <taxon>Tracheophyta</taxon>
        <taxon>Spermatophyta</taxon>
        <taxon>Magnoliopsida</taxon>
        <taxon>eudicotyledons</taxon>
        <taxon>Gunneridae</taxon>
        <taxon>Pentapetalae</taxon>
        <taxon>asterids</taxon>
        <taxon>lamiids</taxon>
        <taxon>Solanales</taxon>
        <taxon>Solanaceae</taxon>
        <taxon>Solanoideae</taxon>
        <taxon>Hyoscyameae</taxon>
        <taxon>Anisodus</taxon>
    </lineage>
</organism>
<comment type="caution">
    <text evidence="1">The sequence shown here is derived from an EMBL/GenBank/DDBJ whole genome shotgun (WGS) entry which is preliminary data.</text>
</comment>
<name>A0AAE1RHW9_9SOLA</name>
<evidence type="ECO:0000313" key="2">
    <source>
        <dbReference type="Proteomes" id="UP001291623"/>
    </source>
</evidence>
<sequence>MSTLMEISDSALAESTSLQQSRFIERRSWEKLMISNLIEAQERVTEEITKLTLLLAQRDSEIDVLKAEIQQKSQE</sequence>
<proteinExistence type="predicted"/>
<reference evidence="1" key="1">
    <citation type="submission" date="2023-12" db="EMBL/GenBank/DDBJ databases">
        <title>Genome assembly of Anisodus tanguticus.</title>
        <authorList>
            <person name="Wang Y.-J."/>
        </authorList>
    </citation>
    <scope>NUCLEOTIDE SEQUENCE</scope>
    <source>
        <strain evidence="1">KB-2021</strain>
        <tissue evidence="1">Leaf</tissue>
    </source>
</reference>
<evidence type="ECO:0000313" key="1">
    <source>
        <dbReference type="EMBL" id="KAK4351303.1"/>
    </source>
</evidence>
<keyword evidence="2" id="KW-1185">Reference proteome</keyword>
<dbReference type="EMBL" id="JAVYJV010000016">
    <property type="protein sequence ID" value="KAK4351303.1"/>
    <property type="molecule type" value="Genomic_DNA"/>
</dbReference>